<dbReference type="EMBL" id="JAULBC010000003">
    <property type="protein sequence ID" value="MEX6688157.1"/>
    <property type="molecule type" value="Genomic_DNA"/>
</dbReference>
<dbReference type="RefSeq" id="WP_369329565.1">
    <property type="nucleotide sequence ID" value="NZ_JAULBC010000003.1"/>
</dbReference>
<dbReference type="Proteomes" id="UP001560573">
    <property type="component" value="Unassembled WGS sequence"/>
</dbReference>
<keyword evidence="2" id="KW-1185">Reference proteome</keyword>
<accession>A0ABV3ZE51</accession>
<comment type="caution">
    <text evidence="1">The sequence shown here is derived from an EMBL/GenBank/DDBJ whole genome shotgun (WGS) entry which is preliminary data.</text>
</comment>
<sequence>MSTIKDFVYHLRRAGFRVNFIEANQKPDVDEPFTDDPDIFFENILPRDGQYDFVKAKSQYTVFPSDSMWRKEISGIHIKNTPRINAVEEYLSFIQKYHIHIQPPAIKGDPDSPDYTDTITLANTGQLKDHLLQLLGTDRSLVFTIEKTQTGLPMLHFERIG</sequence>
<reference evidence="1 2" key="1">
    <citation type="submission" date="2023-07" db="EMBL/GenBank/DDBJ databases">
        <authorList>
            <person name="Lian W.-H."/>
        </authorList>
    </citation>
    <scope>NUCLEOTIDE SEQUENCE [LARGE SCALE GENOMIC DNA]</scope>
    <source>
        <strain evidence="1 2">SYSU DXS3180</strain>
    </source>
</reference>
<protein>
    <submittedName>
        <fullName evidence="1">Uncharacterized protein</fullName>
    </submittedName>
</protein>
<gene>
    <name evidence="1" type="ORF">QTN47_11660</name>
</gene>
<name>A0ABV3ZE51_9BACT</name>
<proteinExistence type="predicted"/>
<organism evidence="1 2">
    <name type="scientific">Danxiaibacter flavus</name>
    <dbReference type="NCBI Taxonomy" id="3049108"/>
    <lineage>
        <taxon>Bacteria</taxon>
        <taxon>Pseudomonadati</taxon>
        <taxon>Bacteroidota</taxon>
        <taxon>Chitinophagia</taxon>
        <taxon>Chitinophagales</taxon>
        <taxon>Chitinophagaceae</taxon>
        <taxon>Danxiaibacter</taxon>
    </lineage>
</organism>
<evidence type="ECO:0000313" key="2">
    <source>
        <dbReference type="Proteomes" id="UP001560573"/>
    </source>
</evidence>
<evidence type="ECO:0000313" key="1">
    <source>
        <dbReference type="EMBL" id="MEX6688157.1"/>
    </source>
</evidence>